<dbReference type="GO" id="GO:0005886">
    <property type="term" value="C:plasma membrane"/>
    <property type="evidence" value="ECO:0007669"/>
    <property type="project" value="UniProtKB-SubCell"/>
</dbReference>
<comment type="subcellular location">
    <subcellularLocation>
        <location evidence="1">Cell membrane</location>
        <topology evidence="1">Multi-pass membrane protein</topology>
    </subcellularLocation>
</comment>
<evidence type="ECO:0000259" key="8">
    <source>
        <dbReference type="Pfam" id="PF01478"/>
    </source>
</evidence>
<evidence type="ECO:0000256" key="5">
    <source>
        <dbReference type="ARBA" id="ARBA00022989"/>
    </source>
</evidence>
<dbReference type="InterPro" id="IPR000045">
    <property type="entry name" value="Prepilin_IV_endopep_pep"/>
</dbReference>
<evidence type="ECO:0000256" key="3">
    <source>
        <dbReference type="ARBA" id="ARBA00022475"/>
    </source>
</evidence>
<accession>A0A0R1RP65</accession>
<dbReference type="Proteomes" id="UP000051264">
    <property type="component" value="Unassembled WGS sequence"/>
</dbReference>
<feature type="domain" description="Prepilin type IV endopeptidase peptidase" evidence="8">
    <location>
        <begin position="99"/>
        <end position="192"/>
    </location>
</feature>
<dbReference type="STRING" id="1423747.FC69_GL001952"/>
<gene>
    <name evidence="10" type="ORF">FC69_GL001952</name>
</gene>
<dbReference type="Pfam" id="PF06750">
    <property type="entry name" value="A24_N_bact"/>
    <property type="match status" value="1"/>
</dbReference>
<comment type="similarity">
    <text evidence="2">Belongs to the peptidase A24 family.</text>
</comment>
<feature type="domain" description="Prepilin peptidase A24 N-terminal" evidence="9">
    <location>
        <begin position="10"/>
        <end position="89"/>
    </location>
</feature>
<sequence length="227" mass="25971">MLKSLLLFYCGACIASFITVICWRWPLGRSIIWPTSHCDWCRHQIAWYDLFPIVSYLILKGHCRDCGFPIHRGFFYSEIAGGCLFVLLLSRAWPWQLIYLIVLLYCLSLIDLLHSVMYPGPTLTAMVPLFISFWSNYHWLAAFLIGSALALLAYWTDAFGFGDVELLTILTLWFGLEFVLQSLLAGCILCLIGYAIKKIRRPHSILRGDQIPFIPYISMGVVVVMAF</sequence>
<dbReference type="PATRIC" id="fig|1423747.3.peg.1983"/>
<evidence type="ECO:0000256" key="2">
    <source>
        <dbReference type="ARBA" id="ARBA00005801"/>
    </source>
</evidence>
<protein>
    <recommendedName>
        <fullName evidence="12">Prepilin peptidase</fullName>
    </recommendedName>
</protein>
<organism evidence="10 11">
    <name type="scientific">Latilactobacillus fuchuensis DSM 14340 = JCM 11249</name>
    <dbReference type="NCBI Taxonomy" id="1423747"/>
    <lineage>
        <taxon>Bacteria</taxon>
        <taxon>Bacillati</taxon>
        <taxon>Bacillota</taxon>
        <taxon>Bacilli</taxon>
        <taxon>Lactobacillales</taxon>
        <taxon>Lactobacillaceae</taxon>
        <taxon>Latilactobacillus</taxon>
    </lineage>
</organism>
<dbReference type="OrthoDB" id="9789291at2"/>
<reference evidence="10 11" key="1">
    <citation type="journal article" date="2015" name="Genome Announc.">
        <title>Expanding the biotechnology potential of lactobacilli through comparative genomics of 213 strains and associated genera.</title>
        <authorList>
            <person name="Sun Z."/>
            <person name="Harris H.M."/>
            <person name="McCann A."/>
            <person name="Guo C."/>
            <person name="Argimon S."/>
            <person name="Zhang W."/>
            <person name="Yang X."/>
            <person name="Jeffery I.B."/>
            <person name="Cooney J.C."/>
            <person name="Kagawa T.F."/>
            <person name="Liu W."/>
            <person name="Song Y."/>
            <person name="Salvetti E."/>
            <person name="Wrobel A."/>
            <person name="Rasinkangas P."/>
            <person name="Parkhill J."/>
            <person name="Rea M.C."/>
            <person name="O'Sullivan O."/>
            <person name="Ritari J."/>
            <person name="Douillard F.P."/>
            <person name="Paul Ross R."/>
            <person name="Yang R."/>
            <person name="Briner A.E."/>
            <person name="Felis G.E."/>
            <person name="de Vos W.M."/>
            <person name="Barrangou R."/>
            <person name="Klaenhammer T.R."/>
            <person name="Caufield P.W."/>
            <person name="Cui Y."/>
            <person name="Zhang H."/>
            <person name="O'Toole P.W."/>
        </authorList>
    </citation>
    <scope>NUCLEOTIDE SEQUENCE [LARGE SCALE GENOMIC DNA]</scope>
    <source>
        <strain evidence="10 11">DSM 14340</strain>
    </source>
</reference>
<evidence type="ECO:0000313" key="10">
    <source>
        <dbReference type="EMBL" id="KRL58975.1"/>
    </source>
</evidence>
<evidence type="ECO:0000256" key="6">
    <source>
        <dbReference type="ARBA" id="ARBA00023136"/>
    </source>
</evidence>
<feature type="transmembrane region" description="Helical" evidence="7">
    <location>
        <begin position="97"/>
        <end position="116"/>
    </location>
</feature>
<dbReference type="InterPro" id="IPR010627">
    <property type="entry name" value="Prepilin_pept_A24_N"/>
</dbReference>
<evidence type="ECO:0000256" key="7">
    <source>
        <dbReference type="SAM" id="Phobius"/>
    </source>
</evidence>
<feature type="transmembrane region" description="Helical" evidence="7">
    <location>
        <begin position="137"/>
        <end position="155"/>
    </location>
</feature>
<dbReference type="GO" id="GO:0004190">
    <property type="term" value="F:aspartic-type endopeptidase activity"/>
    <property type="evidence" value="ECO:0007669"/>
    <property type="project" value="InterPro"/>
</dbReference>
<evidence type="ECO:0008006" key="12">
    <source>
        <dbReference type="Google" id="ProtNLM"/>
    </source>
</evidence>
<evidence type="ECO:0000256" key="4">
    <source>
        <dbReference type="ARBA" id="ARBA00022692"/>
    </source>
</evidence>
<dbReference type="PANTHER" id="PTHR30487:SF0">
    <property type="entry name" value="PREPILIN LEADER PEPTIDASE_N-METHYLTRANSFERASE-RELATED"/>
    <property type="match status" value="1"/>
</dbReference>
<dbReference type="InterPro" id="IPR050882">
    <property type="entry name" value="Prepilin_peptidase/N-MTase"/>
</dbReference>
<feature type="transmembrane region" description="Helical" evidence="7">
    <location>
        <begin position="6"/>
        <end position="27"/>
    </location>
</feature>
<name>A0A0R1RP65_9LACO</name>
<keyword evidence="3" id="KW-1003">Cell membrane</keyword>
<dbReference type="PANTHER" id="PTHR30487">
    <property type="entry name" value="TYPE 4 PREPILIN-LIKE PROTEINS LEADER PEPTIDE-PROCESSING ENZYME"/>
    <property type="match status" value="1"/>
</dbReference>
<proteinExistence type="inferred from homology"/>
<dbReference type="EMBL" id="AZEX01000057">
    <property type="protein sequence ID" value="KRL58975.1"/>
    <property type="molecule type" value="Genomic_DNA"/>
</dbReference>
<dbReference type="AlphaFoldDB" id="A0A0R1RP65"/>
<dbReference type="Pfam" id="PF01478">
    <property type="entry name" value="Peptidase_A24"/>
    <property type="match status" value="1"/>
</dbReference>
<evidence type="ECO:0000313" key="11">
    <source>
        <dbReference type="Proteomes" id="UP000051264"/>
    </source>
</evidence>
<dbReference type="RefSeq" id="WP_056950651.1">
    <property type="nucleotide sequence ID" value="NZ_AZEX01000057.1"/>
</dbReference>
<dbReference type="GO" id="GO:0006465">
    <property type="term" value="P:signal peptide processing"/>
    <property type="evidence" value="ECO:0007669"/>
    <property type="project" value="TreeGrafter"/>
</dbReference>
<dbReference type="eggNOG" id="COG1989">
    <property type="taxonomic scope" value="Bacteria"/>
</dbReference>
<evidence type="ECO:0000256" key="1">
    <source>
        <dbReference type="ARBA" id="ARBA00004651"/>
    </source>
</evidence>
<keyword evidence="6 7" id="KW-0472">Membrane</keyword>
<keyword evidence="4 7" id="KW-0812">Transmembrane</keyword>
<comment type="caution">
    <text evidence="10">The sequence shown here is derived from an EMBL/GenBank/DDBJ whole genome shotgun (WGS) entry which is preliminary data.</text>
</comment>
<keyword evidence="5 7" id="KW-1133">Transmembrane helix</keyword>
<feature type="transmembrane region" description="Helical" evidence="7">
    <location>
        <begin position="167"/>
        <end position="196"/>
    </location>
</feature>
<evidence type="ECO:0000259" key="9">
    <source>
        <dbReference type="Pfam" id="PF06750"/>
    </source>
</evidence>